<feature type="transmembrane region" description="Helical" evidence="1">
    <location>
        <begin position="53"/>
        <end position="77"/>
    </location>
</feature>
<dbReference type="EMBL" id="GBXM01017444">
    <property type="protein sequence ID" value="JAH91133.1"/>
    <property type="molecule type" value="Transcribed_RNA"/>
</dbReference>
<organism evidence="2">
    <name type="scientific">Anguilla anguilla</name>
    <name type="common">European freshwater eel</name>
    <name type="synonym">Muraena anguilla</name>
    <dbReference type="NCBI Taxonomy" id="7936"/>
    <lineage>
        <taxon>Eukaryota</taxon>
        <taxon>Metazoa</taxon>
        <taxon>Chordata</taxon>
        <taxon>Craniata</taxon>
        <taxon>Vertebrata</taxon>
        <taxon>Euteleostomi</taxon>
        <taxon>Actinopterygii</taxon>
        <taxon>Neopterygii</taxon>
        <taxon>Teleostei</taxon>
        <taxon>Anguilliformes</taxon>
        <taxon>Anguillidae</taxon>
        <taxon>Anguilla</taxon>
    </lineage>
</organism>
<keyword evidence="1" id="KW-0812">Transmembrane</keyword>
<keyword evidence="1" id="KW-0472">Membrane</keyword>
<evidence type="ECO:0000256" key="1">
    <source>
        <dbReference type="SAM" id="Phobius"/>
    </source>
</evidence>
<evidence type="ECO:0000313" key="2">
    <source>
        <dbReference type="EMBL" id="JAH91133.1"/>
    </source>
</evidence>
<dbReference type="AlphaFoldDB" id="A0A0E9WNU1"/>
<keyword evidence="1" id="KW-1133">Transmembrane helix</keyword>
<sequence>MHFIFPHRINVCNMDKCSESSGYVLLRHTHPRSSPLNQSGLELEGRIHCLCKILFVIFGFLNVSGSLNSCFLWYIFLVKKKKKKKNSVVMVN</sequence>
<name>A0A0E9WNU1_ANGAN</name>
<reference evidence="2" key="2">
    <citation type="journal article" date="2015" name="Fish Shellfish Immunol.">
        <title>Early steps in the European eel (Anguilla anguilla)-Vibrio vulnificus interaction in the gills: Role of the RtxA13 toxin.</title>
        <authorList>
            <person name="Callol A."/>
            <person name="Pajuelo D."/>
            <person name="Ebbesson L."/>
            <person name="Teles M."/>
            <person name="MacKenzie S."/>
            <person name="Amaro C."/>
        </authorList>
    </citation>
    <scope>NUCLEOTIDE SEQUENCE</scope>
</reference>
<accession>A0A0E9WNU1</accession>
<proteinExistence type="predicted"/>
<reference evidence="2" key="1">
    <citation type="submission" date="2014-11" db="EMBL/GenBank/DDBJ databases">
        <authorList>
            <person name="Amaro Gonzalez C."/>
        </authorList>
    </citation>
    <scope>NUCLEOTIDE SEQUENCE</scope>
</reference>
<protein>
    <submittedName>
        <fullName evidence="2">Uncharacterized protein</fullName>
    </submittedName>
</protein>